<proteinExistence type="predicted"/>
<dbReference type="InterPro" id="IPR000792">
    <property type="entry name" value="Tscrpt_reg_LuxR_C"/>
</dbReference>
<dbReference type="PANTHER" id="PTHR43214:SF41">
    <property type="entry name" value="NITRATE_NITRITE RESPONSE REGULATOR PROTEIN NARP"/>
    <property type="match status" value="1"/>
</dbReference>
<keyword evidence="9" id="KW-1185">Reference proteome</keyword>
<evidence type="ECO:0000313" key="9">
    <source>
        <dbReference type="Proteomes" id="UP000599523"/>
    </source>
</evidence>
<evidence type="ECO:0000313" key="8">
    <source>
        <dbReference type="EMBL" id="NMG04699.1"/>
    </source>
</evidence>
<evidence type="ECO:0000259" key="7">
    <source>
        <dbReference type="PROSITE" id="PS50110"/>
    </source>
</evidence>
<sequence length="209" mass="23157">MTRILVADDHRLFREGLKRLLDGESDLSIGGEADSGAQALSLLANGGWNLMLLDLRLPDMEGMDVLEQMRERNDTTPVLILSMYPAEQYAARTARLGALGYMSKNCSSGELIQAIRKVAQGDAWLEARSARNMLMELARGAPTHAHQRLSPREFSVFMNLARGRSIASIAAEMQINAKTVSTYRARVLDKLTLENNAAIVRYALDHDLL</sequence>
<evidence type="ECO:0000256" key="1">
    <source>
        <dbReference type="ARBA" id="ARBA00022553"/>
    </source>
</evidence>
<comment type="caution">
    <text evidence="8">The sequence shown here is derived from an EMBL/GenBank/DDBJ whole genome shotgun (WGS) entry which is preliminary data.</text>
</comment>
<dbReference type="CDD" id="cd06170">
    <property type="entry name" value="LuxR_C_like"/>
    <property type="match status" value="1"/>
</dbReference>
<dbReference type="PROSITE" id="PS50110">
    <property type="entry name" value="RESPONSE_REGULATORY"/>
    <property type="match status" value="1"/>
</dbReference>
<keyword evidence="3" id="KW-0238">DNA-binding</keyword>
<dbReference type="Gene3D" id="3.40.50.2300">
    <property type="match status" value="1"/>
</dbReference>
<dbReference type="PANTHER" id="PTHR43214">
    <property type="entry name" value="TWO-COMPONENT RESPONSE REGULATOR"/>
    <property type="match status" value="1"/>
</dbReference>
<evidence type="ECO:0000256" key="4">
    <source>
        <dbReference type="ARBA" id="ARBA00023163"/>
    </source>
</evidence>
<dbReference type="SMART" id="SM00448">
    <property type="entry name" value="REC"/>
    <property type="match status" value="1"/>
</dbReference>
<evidence type="ECO:0000259" key="6">
    <source>
        <dbReference type="PROSITE" id="PS50043"/>
    </source>
</evidence>
<dbReference type="Pfam" id="PF00196">
    <property type="entry name" value="GerE"/>
    <property type="match status" value="1"/>
</dbReference>
<keyword evidence="1 5" id="KW-0597">Phosphoprotein</keyword>
<accession>A0A972F9E3</accession>
<dbReference type="InterPro" id="IPR001789">
    <property type="entry name" value="Sig_transdc_resp-reg_receiver"/>
</dbReference>
<dbReference type="InterPro" id="IPR058245">
    <property type="entry name" value="NreC/VraR/RcsB-like_REC"/>
</dbReference>
<organism evidence="8 9">
    <name type="scientific">Azoarcus taiwanensis</name>
    <dbReference type="NCBI Taxonomy" id="666964"/>
    <lineage>
        <taxon>Bacteria</taxon>
        <taxon>Pseudomonadati</taxon>
        <taxon>Pseudomonadota</taxon>
        <taxon>Betaproteobacteria</taxon>
        <taxon>Rhodocyclales</taxon>
        <taxon>Zoogloeaceae</taxon>
        <taxon>Azoarcus</taxon>
    </lineage>
</organism>
<dbReference type="InterPro" id="IPR016032">
    <property type="entry name" value="Sig_transdc_resp-reg_C-effctor"/>
</dbReference>
<dbReference type="GO" id="GO:0003677">
    <property type="term" value="F:DNA binding"/>
    <property type="evidence" value="ECO:0007669"/>
    <property type="project" value="UniProtKB-KW"/>
</dbReference>
<dbReference type="InterPro" id="IPR039420">
    <property type="entry name" value="WalR-like"/>
</dbReference>
<dbReference type="Proteomes" id="UP000599523">
    <property type="component" value="Unassembled WGS sequence"/>
</dbReference>
<dbReference type="PROSITE" id="PS50043">
    <property type="entry name" value="HTH_LUXR_2"/>
    <property type="match status" value="1"/>
</dbReference>
<evidence type="ECO:0000256" key="5">
    <source>
        <dbReference type="PROSITE-ProRule" id="PRU00169"/>
    </source>
</evidence>
<dbReference type="EMBL" id="WTVM01000146">
    <property type="protein sequence ID" value="NMG04699.1"/>
    <property type="molecule type" value="Genomic_DNA"/>
</dbReference>
<keyword evidence="2" id="KW-0805">Transcription regulation</keyword>
<dbReference type="GO" id="GO:0006355">
    <property type="term" value="P:regulation of DNA-templated transcription"/>
    <property type="evidence" value="ECO:0007669"/>
    <property type="project" value="InterPro"/>
</dbReference>
<name>A0A972F9E3_9RHOO</name>
<evidence type="ECO:0000256" key="2">
    <source>
        <dbReference type="ARBA" id="ARBA00023015"/>
    </source>
</evidence>
<dbReference type="CDD" id="cd17535">
    <property type="entry name" value="REC_NarL-like"/>
    <property type="match status" value="1"/>
</dbReference>
<dbReference type="GO" id="GO:0000160">
    <property type="term" value="P:phosphorelay signal transduction system"/>
    <property type="evidence" value="ECO:0007669"/>
    <property type="project" value="InterPro"/>
</dbReference>
<protein>
    <submittedName>
        <fullName evidence="8">Response regulator</fullName>
    </submittedName>
</protein>
<dbReference type="PRINTS" id="PR00038">
    <property type="entry name" value="HTHLUXR"/>
</dbReference>
<dbReference type="Pfam" id="PF00072">
    <property type="entry name" value="Response_reg"/>
    <property type="match status" value="1"/>
</dbReference>
<dbReference type="RefSeq" id="WP_168989343.1">
    <property type="nucleotide sequence ID" value="NZ_CAWPHM010000051.1"/>
</dbReference>
<dbReference type="AlphaFoldDB" id="A0A972F9E3"/>
<feature type="domain" description="HTH luxR-type" evidence="6">
    <location>
        <begin position="142"/>
        <end position="207"/>
    </location>
</feature>
<dbReference type="SMART" id="SM00421">
    <property type="entry name" value="HTH_LUXR"/>
    <property type="match status" value="1"/>
</dbReference>
<dbReference type="InterPro" id="IPR011006">
    <property type="entry name" value="CheY-like_superfamily"/>
</dbReference>
<keyword evidence="4" id="KW-0804">Transcription</keyword>
<dbReference type="SUPFAM" id="SSF46894">
    <property type="entry name" value="C-terminal effector domain of the bipartite response regulators"/>
    <property type="match status" value="1"/>
</dbReference>
<feature type="domain" description="Response regulatory" evidence="7">
    <location>
        <begin position="3"/>
        <end position="119"/>
    </location>
</feature>
<dbReference type="SUPFAM" id="SSF52172">
    <property type="entry name" value="CheY-like"/>
    <property type="match status" value="1"/>
</dbReference>
<feature type="modified residue" description="4-aspartylphosphate" evidence="5">
    <location>
        <position position="54"/>
    </location>
</feature>
<reference evidence="8" key="1">
    <citation type="submission" date="2019-12" db="EMBL/GenBank/DDBJ databases">
        <title>Comparative genomics gives insights into the taxonomy of the Azoarcus-Aromatoleum group and reveals separate origins of nif in the plant-associated Azoarcus and non-plant-associated Aromatoleum sub-groups.</title>
        <authorList>
            <person name="Lafos M."/>
            <person name="Maluk M."/>
            <person name="Batista M."/>
            <person name="Junghare M."/>
            <person name="Carmona M."/>
            <person name="Faoro H."/>
            <person name="Cruz L.M."/>
            <person name="Battistoni F."/>
            <person name="De Souza E."/>
            <person name="Pedrosa F."/>
            <person name="Chen W.-M."/>
            <person name="Poole P.S."/>
            <person name="Dixon R.A."/>
            <person name="James E.K."/>
        </authorList>
    </citation>
    <scope>NUCLEOTIDE SEQUENCE</scope>
    <source>
        <strain evidence="8">NSC3</strain>
    </source>
</reference>
<evidence type="ECO:0000256" key="3">
    <source>
        <dbReference type="ARBA" id="ARBA00023125"/>
    </source>
</evidence>
<gene>
    <name evidence="8" type="ORF">GPA21_17230</name>
</gene>